<dbReference type="AlphaFoldDB" id="A0A2S9YMF7"/>
<name>A0A2S9YMF7_9BACT</name>
<sequence length="1051" mass="117740">MSVGVQAHGLRSRSVPDPANHELRPPAWGRPLTAAVLRWLVTACLLMALWLLPTASAHANPDLEFRTITTEHFVIHYHVGEEEVADRTAMLSERAYERLTMGLAHAPATRTHIVITDTTDASNGFANAVPFPRIRLFAAAPDTLSVLESYDDWLDILVTHEFTHVVHIDTVHGVTRLLNAILGFGVAGKLLGPNIVQPRWIIEGLATMYESDTSAQGRHRSALFNMFMRMAVLDGRFQRSDQINSSARVFPHGSSVYMYGLHIMHYIGMHYGKDKLAELSHIYGSRIVPWGINRALEDVIGVGFDQVYEEFHTDLERRFFAEARQIRARGLRQGRRLTFTSSSGSSGAHTRYPVWAPDDQHIYFYDDTGQVQSGIRKIPAEGSRIREGWGIGNQGTSPDIERVIDIEDNGRPSFIGPNEDQIVFDMVGVHDLRYHWSDLYRWKGPDRRGREQLTFGLRARSPDVSPDGRTAVFVRNDSGQSRIGMLALDTLEVKELAPLDHVQHVYDPDWHPDGTKIAYAAWRDGGYRDLYVYDLGTETHERITADRSQDNSPEWSPDGRWLLFTSDRSGVYNIHAYDTETKKIWQVSNVLGGAFEPGLNHAGDQIAYVGYSSTGYDVWKMDFDPEAFLEPVPGIPAWPTADDPTPERSADAGRQPSLNSKPYRFYRTFYPRTLFPSAAEFEFGSLFSSLGLSLAVQDVVEFHSLVGSFEWLTAVNKPSGSVSYRMSRLFPSFSFGFGRDYRVRNGYRRYVYDPPPDSAGYGEGQPYLLEGYLEQVTSFAVDMDLPVIRLARQNADLGLGYTFNHYKNLDDFDDIVDPNSPASNLPAVGNVASIDLSFSYDNREGVRYAWGTETGRQLRTNLSVSDKRIGSDYGDVRLSGSYTEYLRMPWPGHQILALRISGGASAGGLRGRGPFRLGGLSEDQDVIRTVIARAALGEGTTLRGYDPSRFSGLYYGLFNAEYRIPLVDLDRGVGSVPGFLERMVAVVFTDWGMAWSDPIKFSDLAGSIGATLITSLKLGYGERMSLFFQYAHGFDKEVGIDYFRVFVGRGF</sequence>
<dbReference type="InterPro" id="IPR011042">
    <property type="entry name" value="6-blade_b-propeller_TolB-like"/>
</dbReference>
<evidence type="ECO:0000313" key="4">
    <source>
        <dbReference type="Proteomes" id="UP000238823"/>
    </source>
</evidence>
<dbReference type="Pfam" id="PF07676">
    <property type="entry name" value="PD40"/>
    <property type="match status" value="3"/>
</dbReference>
<proteinExistence type="inferred from homology"/>
<dbReference type="InterPro" id="IPR011659">
    <property type="entry name" value="WD40"/>
</dbReference>
<dbReference type="PANTHER" id="PTHR36842:SF1">
    <property type="entry name" value="PROTEIN TOLB"/>
    <property type="match status" value="1"/>
</dbReference>
<comment type="caution">
    <text evidence="3">The sequence shown here is derived from an EMBL/GenBank/DDBJ whole genome shotgun (WGS) entry which is preliminary data.</text>
</comment>
<protein>
    <submittedName>
        <fullName evidence="3">Translocation protein TolB</fullName>
    </submittedName>
</protein>
<dbReference type="EMBL" id="PVNL01000077">
    <property type="protein sequence ID" value="PRQ06281.1"/>
    <property type="molecule type" value="Genomic_DNA"/>
</dbReference>
<feature type="region of interest" description="Disordered" evidence="2">
    <location>
        <begin position="1"/>
        <end position="24"/>
    </location>
</feature>
<accession>A0A2S9YMF7</accession>
<dbReference type="PANTHER" id="PTHR36842">
    <property type="entry name" value="PROTEIN TOLB HOMOLOG"/>
    <property type="match status" value="1"/>
</dbReference>
<dbReference type="Proteomes" id="UP000238823">
    <property type="component" value="Unassembled WGS sequence"/>
</dbReference>
<evidence type="ECO:0000256" key="2">
    <source>
        <dbReference type="SAM" id="MobiDB-lite"/>
    </source>
</evidence>
<dbReference type="Gene3D" id="2.120.10.30">
    <property type="entry name" value="TolB, C-terminal domain"/>
    <property type="match status" value="2"/>
</dbReference>
<evidence type="ECO:0000313" key="3">
    <source>
        <dbReference type="EMBL" id="PRQ06281.1"/>
    </source>
</evidence>
<evidence type="ECO:0000256" key="1">
    <source>
        <dbReference type="ARBA" id="ARBA00009820"/>
    </source>
</evidence>
<dbReference type="SUPFAM" id="SSF69304">
    <property type="entry name" value="Tricorn protease N-terminal domain"/>
    <property type="match status" value="1"/>
</dbReference>
<organism evidence="3 4">
    <name type="scientific">Enhygromyxa salina</name>
    <dbReference type="NCBI Taxonomy" id="215803"/>
    <lineage>
        <taxon>Bacteria</taxon>
        <taxon>Pseudomonadati</taxon>
        <taxon>Myxococcota</taxon>
        <taxon>Polyangia</taxon>
        <taxon>Nannocystales</taxon>
        <taxon>Nannocystaceae</taxon>
        <taxon>Enhygromyxa</taxon>
    </lineage>
</organism>
<dbReference type="OrthoDB" id="9799878at2"/>
<gene>
    <name evidence="3" type="ORF">ENSA7_39580</name>
</gene>
<reference evidence="3 4" key="1">
    <citation type="submission" date="2018-03" db="EMBL/GenBank/DDBJ databases">
        <title>Draft Genome Sequences of the Obligatory Marine Myxobacteria Enhygromyxa salina SWB007.</title>
        <authorList>
            <person name="Poehlein A."/>
            <person name="Moghaddam J.A."/>
            <person name="Harms H."/>
            <person name="Alanjari M."/>
            <person name="Koenig G.M."/>
            <person name="Daniel R."/>
            <person name="Schaeberle T.F."/>
        </authorList>
    </citation>
    <scope>NUCLEOTIDE SEQUENCE [LARGE SCALE GENOMIC DNA]</scope>
    <source>
        <strain evidence="3 4">SWB007</strain>
    </source>
</reference>
<comment type="similarity">
    <text evidence="1">Belongs to the TolB family.</text>
</comment>